<feature type="compositionally biased region" description="Basic and acidic residues" evidence="1">
    <location>
        <begin position="153"/>
        <end position="172"/>
    </location>
</feature>
<dbReference type="Proteomes" id="UP000694930">
    <property type="component" value="Chromosome 1"/>
</dbReference>
<proteinExistence type="predicted"/>
<dbReference type="PANTHER" id="PTHR33325:SF5">
    <property type="entry name" value="TRANSCRIPTION FACTOR INTERACTOR AND REGULATOR CCHC(ZN) FAMILY"/>
    <property type="match status" value="1"/>
</dbReference>
<organism evidence="2 3">
    <name type="scientific">Solanum pennellii</name>
    <name type="common">Tomato</name>
    <name type="synonym">Lycopersicon pennellii</name>
    <dbReference type="NCBI Taxonomy" id="28526"/>
    <lineage>
        <taxon>Eukaryota</taxon>
        <taxon>Viridiplantae</taxon>
        <taxon>Streptophyta</taxon>
        <taxon>Embryophyta</taxon>
        <taxon>Tracheophyta</taxon>
        <taxon>Spermatophyta</taxon>
        <taxon>Magnoliopsida</taxon>
        <taxon>eudicotyledons</taxon>
        <taxon>Gunneridae</taxon>
        <taxon>Pentapetalae</taxon>
        <taxon>asterids</taxon>
        <taxon>lamiids</taxon>
        <taxon>Solanales</taxon>
        <taxon>Solanaceae</taxon>
        <taxon>Solanoideae</taxon>
        <taxon>Solaneae</taxon>
        <taxon>Solanum</taxon>
        <taxon>Solanum subgen. Lycopersicon</taxon>
    </lineage>
</organism>
<protein>
    <submittedName>
        <fullName evidence="3">Uncharacterized protein LOC107022453</fullName>
    </submittedName>
</protein>
<reference evidence="3" key="2">
    <citation type="submission" date="2025-08" db="UniProtKB">
        <authorList>
            <consortium name="RefSeq"/>
        </authorList>
    </citation>
    <scope>IDENTIFICATION</scope>
</reference>
<dbReference type="PANTHER" id="PTHR33325">
    <property type="entry name" value="ZINC FINGER, CCHC-TYPE-RELATED"/>
    <property type="match status" value="1"/>
</dbReference>
<feature type="region of interest" description="Disordered" evidence="1">
    <location>
        <begin position="134"/>
        <end position="172"/>
    </location>
</feature>
<sequence>MEVEAIYISEKNYLSWVLDVEIHLAAKGLDATITQGNKKASSQDKAKAMIFLHHHLDEGLKIEYLMVKDPLELWTDLKGRYDHLKATVLPRARYDWMHLRFQDFNTQHNALLMKNHKARPTGAAPLPEANMLGARDQSEKGNKSGASSSNARAESHMTLKDDNKPETSQKYDKDVEANLALKDDVFDGLGDITHMEVDDFFGDRN</sequence>
<reference evidence="2" key="1">
    <citation type="journal article" date="2014" name="Nat. Genet.">
        <title>The genome of the stress-tolerant wild tomato species Solanum pennellii.</title>
        <authorList>
            <person name="Bolger A."/>
            <person name="Scossa F."/>
            <person name="Bolger M.E."/>
            <person name="Lanz C."/>
            <person name="Maumus F."/>
            <person name="Tohge T."/>
            <person name="Quesneville H."/>
            <person name="Alseekh S."/>
            <person name="Sorensen I."/>
            <person name="Lichtenstein G."/>
            <person name="Fich E.A."/>
            <person name="Conte M."/>
            <person name="Keller H."/>
            <person name="Schneeberger K."/>
            <person name="Schwacke R."/>
            <person name="Ofner I."/>
            <person name="Vrebalov J."/>
            <person name="Xu Y."/>
            <person name="Osorio S."/>
            <person name="Aflitos S.A."/>
            <person name="Schijlen E."/>
            <person name="Jimenez-Gomez J.M."/>
            <person name="Ryngajllo M."/>
            <person name="Kimura S."/>
            <person name="Kumar R."/>
            <person name="Koenig D."/>
            <person name="Headland L.R."/>
            <person name="Maloof J.N."/>
            <person name="Sinha N."/>
            <person name="van Ham R.C."/>
            <person name="Lankhorst R.K."/>
            <person name="Mao L."/>
            <person name="Vogel A."/>
            <person name="Arsova B."/>
            <person name="Panstruga R."/>
            <person name="Fei Z."/>
            <person name="Rose J.K."/>
            <person name="Zamir D."/>
            <person name="Carrari F."/>
            <person name="Giovannoni J.J."/>
            <person name="Weigel D."/>
            <person name="Usadel B."/>
            <person name="Fernie A.R."/>
        </authorList>
    </citation>
    <scope>NUCLEOTIDE SEQUENCE [LARGE SCALE GENOMIC DNA]</scope>
    <source>
        <strain evidence="2">cv. LA0716</strain>
    </source>
</reference>
<gene>
    <name evidence="3" type="primary">LOC107022453</name>
</gene>
<dbReference type="RefSeq" id="XP_015078546.1">
    <property type="nucleotide sequence ID" value="XM_015223060.1"/>
</dbReference>
<evidence type="ECO:0000313" key="2">
    <source>
        <dbReference type="Proteomes" id="UP000694930"/>
    </source>
</evidence>
<dbReference type="GeneID" id="107022453"/>
<evidence type="ECO:0000313" key="3">
    <source>
        <dbReference type="RefSeq" id="XP_015078546.1"/>
    </source>
</evidence>
<accession>A0ABM1H083</accession>
<evidence type="ECO:0000256" key="1">
    <source>
        <dbReference type="SAM" id="MobiDB-lite"/>
    </source>
</evidence>
<name>A0ABM1H083_SOLPN</name>
<keyword evidence="2" id="KW-1185">Reference proteome</keyword>